<dbReference type="InterPro" id="IPR032828">
    <property type="entry name" value="PolyA_RNA-bd"/>
</dbReference>
<dbReference type="PANTHER" id="PTHR47545:SF1">
    <property type="entry name" value="MULTIFUNCTIONAL CCA PROTEIN"/>
    <property type="match status" value="1"/>
</dbReference>
<dbReference type="Pfam" id="PF12627">
    <property type="entry name" value="PolyA_pol_RNAbd"/>
    <property type="match status" value="1"/>
</dbReference>
<dbReference type="Gene3D" id="1.10.3090.10">
    <property type="entry name" value="cca-adding enzyme, domain 2"/>
    <property type="match status" value="1"/>
</dbReference>
<dbReference type="GO" id="GO:0003723">
    <property type="term" value="F:RNA binding"/>
    <property type="evidence" value="ECO:0007669"/>
    <property type="project" value="UniProtKB-KW"/>
</dbReference>
<dbReference type="GO" id="GO:0005524">
    <property type="term" value="F:ATP binding"/>
    <property type="evidence" value="ECO:0007669"/>
    <property type="project" value="UniProtKB-KW"/>
</dbReference>
<comment type="similarity">
    <text evidence="11">Belongs to the tRNA nucleotidyltransferase/poly(A) polymerase family.</text>
</comment>
<dbReference type="GO" id="GO:0042245">
    <property type="term" value="P:RNA repair"/>
    <property type="evidence" value="ECO:0007669"/>
    <property type="project" value="UniProtKB-KW"/>
</dbReference>
<dbReference type="InterPro" id="IPR043519">
    <property type="entry name" value="NT_sf"/>
</dbReference>
<evidence type="ECO:0000256" key="8">
    <source>
        <dbReference type="ARBA" id="ARBA00022840"/>
    </source>
</evidence>
<keyword evidence="10 11" id="KW-0694">RNA-binding</keyword>
<dbReference type="SUPFAM" id="SSF81301">
    <property type="entry name" value="Nucleotidyltransferase"/>
    <property type="match status" value="1"/>
</dbReference>
<proteinExistence type="inferred from homology"/>
<feature type="domain" description="Poly A polymerase head" evidence="12">
    <location>
        <begin position="3"/>
        <end position="121"/>
    </location>
</feature>
<organism evidence="14 15">
    <name type="scientific">Pseudoduganella guangdongensis</name>
    <dbReference type="NCBI Taxonomy" id="2692179"/>
    <lineage>
        <taxon>Bacteria</taxon>
        <taxon>Pseudomonadati</taxon>
        <taxon>Pseudomonadota</taxon>
        <taxon>Betaproteobacteria</taxon>
        <taxon>Burkholderiales</taxon>
        <taxon>Oxalobacteraceae</taxon>
        <taxon>Telluria group</taxon>
        <taxon>Pseudoduganella</taxon>
    </lineage>
</organism>
<keyword evidence="7" id="KW-0692">RNA repair</keyword>
<keyword evidence="8" id="KW-0067">ATP-binding</keyword>
<comment type="cofactor">
    <cofactor evidence="1">
        <name>Mg(2+)</name>
        <dbReference type="ChEBI" id="CHEBI:18420"/>
    </cofactor>
</comment>
<dbReference type="GO" id="GO:0004810">
    <property type="term" value="F:CCA tRNA nucleotidyltransferase activity"/>
    <property type="evidence" value="ECO:0007669"/>
    <property type="project" value="InterPro"/>
</dbReference>
<keyword evidence="6" id="KW-0547">Nucleotide-binding</keyword>
<name>A0A6N9HLQ2_9BURK</name>
<dbReference type="Gene3D" id="3.30.460.10">
    <property type="entry name" value="Beta Polymerase, domain 2"/>
    <property type="match status" value="1"/>
</dbReference>
<evidence type="ECO:0000256" key="4">
    <source>
        <dbReference type="ARBA" id="ARBA00022695"/>
    </source>
</evidence>
<accession>A0A6N9HLQ2</accession>
<evidence type="ECO:0000256" key="6">
    <source>
        <dbReference type="ARBA" id="ARBA00022741"/>
    </source>
</evidence>
<evidence type="ECO:0000313" key="15">
    <source>
        <dbReference type="Proteomes" id="UP000448575"/>
    </source>
</evidence>
<protein>
    <submittedName>
        <fullName evidence="14">Multifunctional CCA tRNA nucleotidyl transferase/2'3'-cyclic phosphodiesterase/2'nucleotidase/phosphatase</fullName>
    </submittedName>
</protein>
<keyword evidence="15" id="KW-1185">Reference proteome</keyword>
<dbReference type="InterPro" id="IPR002646">
    <property type="entry name" value="PolA_pol_head_dom"/>
</dbReference>
<evidence type="ECO:0000256" key="1">
    <source>
        <dbReference type="ARBA" id="ARBA00001946"/>
    </source>
</evidence>
<dbReference type="EMBL" id="WWCJ01000014">
    <property type="protein sequence ID" value="MYN04177.1"/>
    <property type="molecule type" value="Genomic_DNA"/>
</dbReference>
<keyword evidence="3" id="KW-0819">tRNA processing</keyword>
<evidence type="ECO:0000256" key="5">
    <source>
        <dbReference type="ARBA" id="ARBA00022723"/>
    </source>
</evidence>
<keyword evidence="4" id="KW-0548">Nucleotidyltransferase</keyword>
<evidence type="ECO:0000256" key="10">
    <source>
        <dbReference type="ARBA" id="ARBA00022884"/>
    </source>
</evidence>
<gene>
    <name evidence="14" type="ORF">GTP41_18960</name>
</gene>
<evidence type="ECO:0000256" key="2">
    <source>
        <dbReference type="ARBA" id="ARBA00022679"/>
    </source>
</evidence>
<keyword evidence="9" id="KW-0460">Magnesium</keyword>
<evidence type="ECO:0000256" key="9">
    <source>
        <dbReference type="ARBA" id="ARBA00022842"/>
    </source>
</evidence>
<keyword evidence="2 11" id="KW-0808">Transferase</keyword>
<evidence type="ECO:0000313" key="14">
    <source>
        <dbReference type="EMBL" id="MYN04177.1"/>
    </source>
</evidence>
<dbReference type="PANTHER" id="PTHR47545">
    <property type="entry name" value="MULTIFUNCTIONAL CCA PROTEIN"/>
    <property type="match status" value="1"/>
</dbReference>
<feature type="domain" description="tRNA nucleotidyltransferase/poly(A) polymerase RNA and SrmB- binding" evidence="13">
    <location>
        <begin position="147"/>
        <end position="209"/>
    </location>
</feature>
<dbReference type="CDD" id="cd05398">
    <property type="entry name" value="NT_ClassII-CCAase"/>
    <property type="match status" value="1"/>
</dbReference>
<comment type="caution">
    <text evidence="14">The sequence shown here is derived from an EMBL/GenBank/DDBJ whole genome shotgun (WGS) entry which is preliminary data.</text>
</comment>
<sequence length="375" mass="41068">MKTYVVGGAVRDALLGLPVQDHDHVVVGATPEEMVKAGYRPVGKDFPVFLHPQTQEEYALARTERKTAPGYKGFVFHTSSDVTLEEDLVRRDLTINAIARGDDGVLVDPYHGQQDLKDRIFRHVSDAFAEDPVRILRLARFAARFPDFSVAPETNALMQRMVEQGEVDALVPERVWQEVARGLMEQKPSRMLQVLRECGALSHVIPEIDDGSAIAPIIDRAASPQREPELGLPERFAVLLYDQPLPQVEQASKRLKVPTECRDLAVMTARDHAAVAQALALDAAAMVALFERCDGYRKPARFAQFLAAAECAGPGLAPQRALLARALEAARGVNAGEIAQRAAGQPQQIPELVRAARVAAVRATLDAKEQADDQP</sequence>
<dbReference type="Pfam" id="PF01743">
    <property type="entry name" value="PolyA_pol"/>
    <property type="match status" value="1"/>
</dbReference>
<dbReference type="AlphaFoldDB" id="A0A6N9HLQ2"/>
<evidence type="ECO:0000259" key="12">
    <source>
        <dbReference type="Pfam" id="PF01743"/>
    </source>
</evidence>
<dbReference type="RefSeq" id="WP_161027143.1">
    <property type="nucleotide sequence ID" value="NZ_WWCJ01000014.1"/>
</dbReference>
<dbReference type="GO" id="GO:0001680">
    <property type="term" value="P:tRNA 3'-terminal CCA addition"/>
    <property type="evidence" value="ECO:0007669"/>
    <property type="project" value="InterPro"/>
</dbReference>
<dbReference type="PIRSF" id="PIRSF000813">
    <property type="entry name" value="CCA_bact"/>
    <property type="match status" value="1"/>
</dbReference>
<evidence type="ECO:0000256" key="11">
    <source>
        <dbReference type="RuleBase" id="RU003953"/>
    </source>
</evidence>
<dbReference type="InterPro" id="IPR012006">
    <property type="entry name" value="CCA_bact"/>
</dbReference>
<dbReference type="Proteomes" id="UP000448575">
    <property type="component" value="Unassembled WGS sequence"/>
</dbReference>
<evidence type="ECO:0000256" key="7">
    <source>
        <dbReference type="ARBA" id="ARBA00022800"/>
    </source>
</evidence>
<dbReference type="SUPFAM" id="SSF81891">
    <property type="entry name" value="Poly A polymerase C-terminal region-like"/>
    <property type="match status" value="1"/>
</dbReference>
<evidence type="ECO:0000259" key="13">
    <source>
        <dbReference type="Pfam" id="PF12627"/>
    </source>
</evidence>
<dbReference type="GO" id="GO:0046872">
    <property type="term" value="F:metal ion binding"/>
    <property type="evidence" value="ECO:0007669"/>
    <property type="project" value="UniProtKB-KW"/>
</dbReference>
<reference evidence="14 15" key="1">
    <citation type="submission" date="2019-12" db="EMBL/GenBank/DDBJ databases">
        <title>Novel species isolated from a subtropical stream in China.</title>
        <authorList>
            <person name="Lu H."/>
        </authorList>
    </citation>
    <scope>NUCLEOTIDE SEQUENCE [LARGE SCALE GENOMIC DNA]</scope>
    <source>
        <strain evidence="14 15">DS3</strain>
    </source>
</reference>
<evidence type="ECO:0000256" key="3">
    <source>
        <dbReference type="ARBA" id="ARBA00022694"/>
    </source>
</evidence>
<dbReference type="InterPro" id="IPR050124">
    <property type="entry name" value="tRNA_CCA-adding_enzyme"/>
</dbReference>
<keyword evidence="5" id="KW-0479">Metal-binding</keyword>